<comment type="caution">
    <text evidence="1">The sequence shown here is derived from an EMBL/GenBank/DDBJ whole genome shotgun (WGS) entry which is preliminary data.</text>
</comment>
<dbReference type="AlphaFoldDB" id="A0A644ZBQ5"/>
<accession>A0A644ZBQ5</accession>
<dbReference type="InterPro" id="IPR021638">
    <property type="entry name" value="DUF3244"/>
</dbReference>
<protein>
    <recommendedName>
        <fullName evidence="2">DUF3244 domain-containing protein</fullName>
    </recommendedName>
</protein>
<evidence type="ECO:0000313" key="1">
    <source>
        <dbReference type="EMBL" id="MPM36153.1"/>
    </source>
</evidence>
<evidence type="ECO:0008006" key="2">
    <source>
        <dbReference type="Google" id="ProtNLM"/>
    </source>
</evidence>
<reference evidence="1" key="1">
    <citation type="submission" date="2019-08" db="EMBL/GenBank/DDBJ databases">
        <authorList>
            <person name="Kucharzyk K."/>
            <person name="Murdoch R.W."/>
            <person name="Higgins S."/>
            <person name="Loffler F."/>
        </authorList>
    </citation>
    <scope>NUCLEOTIDE SEQUENCE</scope>
</reference>
<organism evidence="1">
    <name type="scientific">bioreactor metagenome</name>
    <dbReference type="NCBI Taxonomy" id="1076179"/>
    <lineage>
        <taxon>unclassified sequences</taxon>
        <taxon>metagenomes</taxon>
        <taxon>ecological metagenomes</taxon>
    </lineage>
</organism>
<dbReference type="Pfam" id="PF11589">
    <property type="entry name" value="DUF3244"/>
    <property type="match status" value="1"/>
</dbReference>
<dbReference type="Gene3D" id="2.60.40.3080">
    <property type="match status" value="1"/>
</dbReference>
<proteinExistence type="predicted"/>
<dbReference type="EMBL" id="VSSQ01007515">
    <property type="protein sequence ID" value="MPM36153.1"/>
    <property type="molecule type" value="Genomic_DNA"/>
</dbReference>
<name>A0A644ZBQ5_9ZZZZ</name>
<gene>
    <name evidence="1" type="ORF">SDC9_82748</name>
</gene>
<sequence>MIPETEQVQETSPINLKGEFKKGGLRSGTDPIVVELQGGSTLYTYFQKDLGTLAVTIVGEEGQVFYTTVNTTSQSVLIIPLTGLPAGSYTITFSNEYGYMTGVFDL</sequence>